<dbReference type="Gene3D" id="3.10.20.30">
    <property type="match status" value="1"/>
</dbReference>
<evidence type="ECO:0000313" key="2">
    <source>
        <dbReference type="EMBL" id="KAK8896639.1"/>
    </source>
</evidence>
<keyword evidence="1" id="KW-0732">Signal</keyword>
<protein>
    <submittedName>
        <fullName evidence="2">Uncharacterized protein</fullName>
    </submittedName>
</protein>
<keyword evidence="3" id="KW-1185">Reference proteome</keyword>
<gene>
    <name evidence="2" type="ORF">M9Y10_014551</name>
</gene>
<evidence type="ECO:0000256" key="1">
    <source>
        <dbReference type="SAM" id="SignalP"/>
    </source>
</evidence>
<dbReference type="EMBL" id="JAPFFF010000002">
    <property type="protein sequence ID" value="KAK8896639.1"/>
    <property type="molecule type" value="Genomic_DNA"/>
</dbReference>
<dbReference type="Proteomes" id="UP001470230">
    <property type="component" value="Unassembled WGS sequence"/>
</dbReference>
<name>A0ABR2KZU6_9EUKA</name>
<feature type="signal peptide" evidence="1">
    <location>
        <begin position="1"/>
        <end position="15"/>
    </location>
</feature>
<sequence length="126" mass="14836">MLVFFFFLFIYGTTNQPKNENSEIKVYVLFIVNYKDGFSNRYGVNVNVPPGTKFKDFPKILNEKSMGEHYSVPFFKENGEIYPDVKVIFNNKVLEDNEMETILQPTSSVRFIFNLNEKSPYHKKEL</sequence>
<reference evidence="2 3" key="1">
    <citation type="submission" date="2024-04" db="EMBL/GenBank/DDBJ databases">
        <title>Tritrichomonas musculus Genome.</title>
        <authorList>
            <person name="Alves-Ferreira E."/>
            <person name="Grigg M."/>
            <person name="Lorenzi H."/>
            <person name="Galac M."/>
        </authorList>
    </citation>
    <scope>NUCLEOTIDE SEQUENCE [LARGE SCALE GENOMIC DNA]</scope>
    <source>
        <strain evidence="2 3">EAF2021</strain>
    </source>
</reference>
<feature type="chain" id="PRO_5046147424" evidence="1">
    <location>
        <begin position="16"/>
        <end position="126"/>
    </location>
</feature>
<dbReference type="InterPro" id="IPR012675">
    <property type="entry name" value="Beta-grasp_dom_sf"/>
</dbReference>
<accession>A0ABR2KZU6</accession>
<evidence type="ECO:0000313" key="3">
    <source>
        <dbReference type="Proteomes" id="UP001470230"/>
    </source>
</evidence>
<organism evidence="2 3">
    <name type="scientific">Tritrichomonas musculus</name>
    <dbReference type="NCBI Taxonomy" id="1915356"/>
    <lineage>
        <taxon>Eukaryota</taxon>
        <taxon>Metamonada</taxon>
        <taxon>Parabasalia</taxon>
        <taxon>Tritrichomonadida</taxon>
        <taxon>Tritrichomonadidae</taxon>
        <taxon>Tritrichomonas</taxon>
    </lineage>
</organism>
<proteinExistence type="predicted"/>
<comment type="caution">
    <text evidence="2">The sequence shown here is derived from an EMBL/GenBank/DDBJ whole genome shotgun (WGS) entry which is preliminary data.</text>
</comment>